<dbReference type="Proteomes" id="UP000077266">
    <property type="component" value="Unassembled WGS sequence"/>
</dbReference>
<dbReference type="SUPFAM" id="SSF53448">
    <property type="entry name" value="Nucleotide-diphospho-sugar transferases"/>
    <property type="match status" value="1"/>
</dbReference>
<evidence type="ECO:0008006" key="3">
    <source>
        <dbReference type="Google" id="ProtNLM"/>
    </source>
</evidence>
<evidence type="ECO:0000313" key="1">
    <source>
        <dbReference type="EMBL" id="KZV94654.1"/>
    </source>
</evidence>
<accession>A0A165JCN4</accession>
<sequence length="407" mass="44559">MSNDAHSQSRIRKILGILALLALFLLLNLVILHVPSTIADYELPFPSFLTSKSTQHAPSADEGPIVFAMVMFGARSAQEGQHMLKSVLMRASRAVEVHIVCSEDAIPVLDAKLALVKKPVHGVDVRFYPVTSDVILARAKRAGIGSKHHAGAGGLAKMFIHELVPAQRAIYIDTDAVFVTDPSLLWTHFLSSHISSTSTLIALTHGGVHAQGTDLCTCVMGLHLGRMRGSPLLPSTLLPGTDVRALGRKEVWQAARIDEFNPPWGDQGLYWAMFHSTPGVFGRLSRRWDLNACHGHYGLNMLASDTTPDKFMRLGNDTADVDETDGILAPGIVHFNCQDSEDSVFENARVRGSPVWGPLVTYTTQYKWAWLNQGDGSESVVTSTIRFAGFYDERVAAEWSQKKAGHQ</sequence>
<dbReference type="InterPro" id="IPR029044">
    <property type="entry name" value="Nucleotide-diphossugar_trans"/>
</dbReference>
<dbReference type="Gene3D" id="3.90.550.10">
    <property type="entry name" value="Spore Coat Polysaccharide Biosynthesis Protein SpsA, Chain A"/>
    <property type="match status" value="1"/>
</dbReference>
<reference evidence="1 2" key="1">
    <citation type="journal article" date="2016" name="Mol. Biol. Evol.">
        <title>Comparative Genomics of Early-Diverging Mushroom-Forming Fungi Provides Insights into the Origins of Lignocellulose Decay Capabilities.</title>
        <authorList>
            <person name="Nagy L.G."/>
            <person name="Riley R."/>
            <person name="Tritt A."/>
            <person name="Adam C."/>
            <person name="Daum C."/>
            <person name="Floudas D."/>
            <person name="Sun H."/>
            <person name="Yadav J.S."/>
            <person name="Pangilinan J."/>
            <person name="Larsson K.H."/>
            <person name="Matsuura K."/>
            <person name="Barry K."/>
            <person name="Labutti K."/>
            <person name="Kuo R."/>
            <person name="Ohm R.A."/>
            <person name="Bhattacharya S.S."/>
            <person name="Shirouzu T."/>
            <person name="Yoshinaga Y."/>
            <person name="Martin F.M."/>
            <person name="Grigoriev I.V."/>
            <person name="Hibbett D.S."/>
        </authorList>
    </citation>
    <scope>NUCLEOTIDE SEQUENCE [LARGE SCALE GENOMIC DNA]</scope>
    <source>
        <strain evidence="1 2">HHB12029</strain>
    </source>
</reference>
<dbReference type="InParanoid" id="A0A165JCN4"/>
<dbReference type="OrthoDB" id="411524at2759"/>
<organism evidence="1 2">
    <name type="scientific">Exidia glandulosa HHB12029</name>
    <dbReference type="NCBI Taxonomy" id="1314781"/>
    <lineage>
        <taxon>Eukaryota</taxon>
        <taxon>Fungi</taxon>
        <taxon>Dikarya</taxon>
        <taxon>Basidiomycota</taxon>
        <taxon>Agaricomycotina</taxon>
        <taxon>Agaricomycetes</taxon>
        <taxon>Auriculariales</taxon>
        <taxon>Exidiaceae</taxon>
        <taxon>Exidia</taxon>
    </lineage>
</organism>
<gene>
    <name evidence="1" type="ORF">EXIGLDRAFT_822721</name>
</gene>
<dbReference type="EMBL" id="KV425969">
    <property type="protein sequence ID" value="KZV94654.1"/>
    <property type="molecule type" value="Genomic_DNA"/>
</dbReference>
<protein>
    <recommendedName>
        <fullName evidence="3">Glycosyltransferase family 8 protein</fullName>
    </recommendedName>
</protein>
<name>A0A165JCN4_EXIGL</name>
<proteinExistence type="predicted"/>
<keyword evidence="2" id="KW-1185">Reference proteome</keyword>
<dbReference type="AlphaFoldDB" id="A0A165JCN4"/>
<evidence type="ECO:0000313" key="2">
    <source>
        <dbReference type="Proteomes" id="UP000077266"/>
    </source>
</evidence>
<dbReference type="STRING" id="1314781.A0A165JCN4"/>